<dbReference type="AlphaFoldDB" id="E1F9K8"/>
<gene>
    <name evidence="2" type="ORF">GLP15_4381</name>
</gene>
<feature type="region of interest" description="Disordered" evidence="1">
    <location>
        <begin position="288"/>
        <end position="311"/>
    </location>
</feature>
<name>E1F9K8_GIAIA</name>
<accession>E1F9K8</accession>
<dbReference type="VEuPathDB" id="GiardiaDB:GLP15_4381"/>
<reference evidence="2 3" key="1">
    <citation type="journal article" date="2010" name="BMC Genomics">
        <title>Genome analysis and comparative genomics of a Giardia intestinalis assemblage E isolate.</title>
        <authorList>
            <person name="Jerlstrom-Hultqvist J."/>
            <person name="Franzen O."/>
            <person name="Ankarklev J."/>
            <person name="Xu F."/>
            <person name="Nohynkova E."/>
            <person name="Andersson J.O."/>
            <person name="Svard S.G."/>
            <person name="Andersson B."/>
        </authorList>
    </citation>
    <scope>NUCLEOTIDE SEQUENCE [LARGE SCALE GENOMIC DNA]</scope>
    <source>
        <strain evidence="2 3">P15</strain>
    </source>
</reference>
<organism evidence="2 3">
    <name type="scientific">Giardia intestinalis (strain P15)</name>
    <name type="common">Giardia lamblia</name>
    <dbReference type="NCBI Taxonomy" id="658858"/>
    <lineage>
        <taxon>Eukaryota</taxon>
        <taxon>Metamonada</taxon>
        <taxon>Diplomonadida</taxon>
        <taxon>Hexamitidae</taxon>
        <taxon>Giardiinae</taxon>
        <taxon>Giardia</taxon>
    </lineage>
</organism>
<sequence length="311" mass="34919">MAWQIPGTTMRYNSSWIQKITQELDEVSGGAFSALSSHVKEQLMFERFLLSSTAHSIKPNTWEHISKKLEESGCLQLLGNKSDVVDLVSLEEGFDTIKKTFVSTSYTTPIIVEVASCVPYYLLGATLQTVDDPNIFVYVGNIRTRMLLRLQKAAHNGRFNAAFLAVGAKICVKRYQINSFQTQSLLHSRPDCSWIDAHLTDCILMGGYNRWKVTSLLKNRDVLAFLVDEHLLQINRLVKRCKRALKKGHAGSIATYQMIKNIAFQDTISFHPVHITLEEFRARLLSGTDEPSDKGTPTSSTHTDSSTCVTD</sequence>
<dbReference type="EMBL" id="ACVC01000666">
    <property type="protein sequence ID" value="EFO60856.1"/>
    <property type="molecule type" value="Genomic_DNA"/>
</dbReference>
<dbReference type="OrthoDB" id="10251752at2759"/>
<evidence type="ECO:0000313" key="2">
    <source>
        <dbReference type="EMBL" id="EFO60856.1"/>
    </source>
</evidence>
<evidence type="ECO:0000313" key="3">
    <source>
        <dbReference type="Proteomes" id="UP000008974"/>
    </source>
</evidence>
<comment type="caution">
    <text evidence="2">The sequence shown here is derived from an EMBL/GenBank/DDBJ whole genome shotgun (WGS) entry which is preliminary data.</text>
</comment>
<dbReference type="Proteomes" id="UP000008974">
    <property type="component" value="Unassembled WGS sequence"/>
</dbReference>
<feature type="compositionally biased region" description="Low complexity" evidence="1">
    <location>
        <begin position="296"/>
        <end position="311"/>
    </location>
</feature>
<evidence type="ECO:0000256" key="1">
    <source>
        <dbReference type="SAM" id="MobiDB-lite"/>
    </source>
</evidence>
<protein>
    <submittedName>
        <fullName evidence="2">Uncharacterized protein</fullName>
    </submittedName>
</protein>
<dbReference type="OMA" id="MIKNIAF"/>
<proteinExistence type="predicted"/>